<dbReference type="SUPFAM" id="SSF51338">
    <property type="entry name" value="Composite domain of metallo-dependent hydrolases"/>
    <property type="match status" value="1"/>
</dbReference>
<dbReference type="Proteomes" id="UP000010305">
    <property type="component" value="Unassembled WGS sequence"/>
</dbReference>
<organism evidence="2 3">
    <name type="scientific">SAR86 cluster bacterium SAR86A</name>
    <dbReference type="NCBI Taxonomy" id="1123866"/>
    <lineage>
        <taxon>Bacteria</taxon>
        <taxon>Pseudomonadati</taxon>
        <taxon>Pseudomonadota</taxon>
        <taxon>Gammaproteobacteria</taxon>
        <taxon>SAR86 cluster</taxon>
    </lineage>
</organism>
<protein>
    <submittedName>
        <fullName evidence="2">Amidohydrolase protein</fullName>
    </submittedName>
</protein>
<dbReference type="Pfam" id="PF01979">
    <property type="entry name" value="Amidohydro_1"/>
    <property type="match status" value="1"/>
</dbReference>
<dbReference type="STRING" id="1123866.NT01SARS_1339"/>
<dbReference type="InterPro" id="IPR032466">
    <property type="entry name" value="Metal_Hydrolase"/>
</dbReference>
<dbReference type="PANTHER" id="PTHR43135:SF3">
    <property type="entry name" value="ALPHA-D-RIBOSE 1-METHYLPHOSPHONATE 5-TRIPHOSPHATE DIPHOSPHATASE"/>
    <property type="match status" value="1"/>
</dbReference>
<dbReference type="HOGENOM" id="CLU_046987_0_0_6"/>
<gene>
    <name evidence="2" type="ORF">NT01SARS_1339</name>
</gene>
<evidence type="ECO:0000313" key="2">
    <source>
        <dbReference type="EMBL" id="EJP71527.1"/>
    </source>
</evidence>
<dbReference type="AlphaFoldDB" id="J4UYL2"/>
<dbReference type="Gene3D" id="3.20.20.140">
    <property type="entry name" value="Metal-dependent hydrolases"/>
    <property type="match status" value="1"/>
</dbReference>
<keyword evidence="2" id="KW-0378">Hydrolase</keyword>
<reference evidence="2 3" key="1">
    <citation type="journal article" date="2012" name="ISME J.">
        <title>Genomic insights to SAR86, an abundant and uncultivated marine bacterial lineage.</title>
        <authorList>
            <person name="Dupont C.L."/>
            <person name="Rusch D.B."/>
            <person name="Yooseph S."/>
            <person name="Lombardo M.J."/>
            <person name="Richter R.A."/>
            <person name="Valas R."/>
            <person name="Novotny M."/>
            <person name="Yee-Greenbaum J."/>
            <person name="Selengut J.D."/>
            <person name="Haft D.H."/>
            <person name="Halpern A.L."/>
            <person name="Lasken R.S."/>
            <person name="Nealson K."/>
            <person name="Friedman R."/>
            <person name="Venter J.C."/>
        </authorList>
    </citation>
    <scope>NUCLEOTIDE SEQUENCE [LARGE SCALE GENOMIC DNA]</scope>
</reference>
<sequence>MINMNLKFFYLILFGLLLIFVATNTNAKTIVIKNATIYDGVSDTPFKGNIQIEDDKIKRISSSNLQGDFIIDAQEKIVTPGLIATDTEIGIVEIGALSVTRDDSADMYKIGFSIYDAFNPNSTLIPWNRSNGVTTALTTPQNTSSPIGGMGSLFVLDGKLNVTGVRDAAMIGQVGGSSSGSRSEQYAIIEDLLIMASSLSKSDLSSDSDIYELIGESAISSAMELHPRDIKALFTILNENVPLIMKSHRASDLLKLIEIKERFNLNMIIMGAQEAHLVKSELAEAGIPLIINPINNIPDSFDELASNIQMASRLEEAGIPIMFNVSRSHNYHLIRQGAGVAVANGMSYGGAIKSLTSIPAETFGMSDRGTLEAGKIADLVIWDEDPLEPSAMPEYVFIGGENMDLTSRATRLTDRYTKDLDEPVIYRD</sequence>
<feature type="domain" description="Amidohydrolase-related" evidence="1">
    <location>
        <begin position="256"/>
        <end position="400"/>
    </location>
</feature>
<dbReference type="InterPro" id="IPR006680">
    <property type="entry name" value="Amidohydro-rel"/>
</dbReference>
<dbReference type="InterPro" id="IPR051781">
    <property type="entry name" value="Metallo-dep_Hydrolase"/>
</dbReference>
<evidence type="ECO:0000313" key="3">
    <source>
        <dbReference type="Proteomes" id="UP000010305"/>
    </source>
</evidence>
<dbReference type="SUPFAM" id="SSF51556">
    <property type="entry name" value="Metallo-dependent hydrolases"/>
    <property type="match status" value="1"/>
</dbReference>
<dbReference type="EMBL" id="JH611157">
    <property type="protein sequence ID" value="EJP71527.1"/>
    <property type="molecule type" value="Genomic_DNA"/>
</dbReference>
<proteinExistence type="predicted"/>
<evidence type="ECO:0000259" key="1">
    <source>
        <dbReference type="Pfam" id="PF01979"/>
    </source>
</evidence>
<dbReference type="GO" id="GO:0016810">
    <property type="term" value="F:hydrolase activity, acting on carbon-nitrogen (but not peptide) bonds"/>
    <property type="evidence" value="ECO:0007669"/>
    <property type="project" value="InterPro"/>
</dbReference>
<accession>J4UYL2</accession>
<name>J4UYL2_9GAMM</name>
<dbReference type="PANTHER" id="PTHR43135">
    <property type="entry name" value="ALPHA-D-RIBOSE 1-METHYLPHOSPHONATE 5-TRIPHOSPHATE DIPHOSPHATASE"/>
    <property type="match status" value="1"/>
</dbReference>
<dbReference type="InterPro" id="IPR011059">
    <property type="entry name" value="Metal-dep_hydrolase_composite"/>
</dbReference>